<dbReference type="SMART" id="SM00320">
    <property type="entry name" value="WD40"/>
    <property type="match status" value="2"/>
</dbReference>
<dbReference type="Proteomes" id="UP001140949">
    <property type="component" value="Unassembled WGS sequence"/>
</dbReference>
<dbReference type="SUPFAM" id="SSF50978">
    <property type="entry name" value="WD40 repeat-like"/>
    <property type="match status" value="1"/>
</dbReference>
<dbReference type="CDD" id="cd22857">
    <property type="entry name" value="WDR74"/>
    <property type="match status" value="1"/>
</dbReference>
<feature type="compositionally biased region" description="Basic and acidic residues" evidence="2">
    <location>
        <begin position="455"/>
        <end position="467"/>
    </location>
</feature>
<dbReference type="AlphaFoldDB" id="A0AAX6G8Q2"/>
<keyword evidence="4" id="KW-1185">Reference proteome</keyword>
<feature type="compositionally biased region" description="Basic residues" evidence="2">
    <location>
        <begin position="396"/>
        <end position="418"/>
    </location>
</feature>
<name>A0AAX6G8Q2_IRIPA</name>
<comment type="caution">
    <text evidence="3">The sequence shown here is derived from an EMBL/GenBank/DDBJ whole genome shotgun (WGS) entry which is preliminary data.</text>
</comment>
<feature type="repeat" description="WD" evidence="1">
    <location>
        <begin position="306"/>
        <end position="340"/>
    </location>
</feature>
<dbReference type="GO" id="GO:0030687">
    <property type="term" value="C:preribosome, large subunit precursor"/>
    <property type="evidence" value="ECO:0007669"/>
    <property type="project" value="TreeGrafter"/>
</dbReference>
<dbReference type="InterPro" id="IPR037379">
    <property type="entry name" value="WDR74/Nsa1"/>
</dbReference>
<organism evidence="3 4">
    <name type="scientific">Iris pallida</name>
    <name type="common">Sweet iris</name>
    <dbReference type="NCBI Taxonomy" id="29817"/>
    <lineage>
        <taxon>Eukaryota</taxon>
        <taxon>Viridiplantae</taxon>
        <taxon>Streptophyta</taxon>
        <taxon>Embryophyta</taxon>
        <taxon>Tracheophyta</taxon>
        <taxon>Spermatophyta</taxon>
        <taxon>Magnoliopsida</taxon>
        <taxon>Liliopsida</taxon>
        <taxon>Asparagales</taxon>
        <taxon>Iridaceae</taxon>
        <taxon>Iridoideae</taxon>
        <taxon>Irideae</taxon>
        <taxon>Iris</taxon>
    </lineage>
</organism>
<keyword evidence="1" id="KW-0853">WD repeat</keyword>
<evidence type="ECO:0000313" key="4">
    <source>
        <dbReference type="Proteomes" id="UP001140949"/>
    </source>
</evidence>
<accession>A0AAX6G8Q2</accession>
<dbReference type="PANTHER" id="PTHR16038">
    <property type="entry name" value="NOP SEVEN ASSOCIATED PROTEIN 1"/>
    <property type="match status" value="1"/>
</dbReference>
<reference evidence="3" key="2">
    <citation type="submission" date="2023-04" db="EMBL/GenBank/DDBJ databases">
        <authorList>
            <person name="Bruccoleri R.E."/>
            <person name="Oakeley E.J."/>
            <person name="Faust A.-M."/>
            <person name="Dessus-Babus S."/>
            <person name="Altorfer M."/>
            <person name="Burckhardt D."/>
            <person name="Oertli M."/>
            <person name="Naumann U."/>
            <person name="Petersen F."/>
            <person name="Wong J."/>
        </authorList>
    </citation>
    <scope>NUCLEOTIDE SEQUENCE</scope>
    <source>
        <strain evidence="3">GSM-AAB239-AS_SAM_17_03QT</strain>
        <tissue evidence="3">Leaf</tissue>
    </source>
</reference>
<dbReference type="Gene3D" id="2.130.10.10">
    <property type="entry name" value="YVTN repeat-like/Quinoprotein amine dehydrogenase"/>
    <property type="match status" value="1"/>
</dbReference>
<reference evidence="3" key="1">
    <citation type="journal article" date="2023" name="GigaByte">
        <title>Genome assembly of the bearded iris, Iris pallida Lam.</title>
        <authorList>
            <person name="Bruccoleri R.E."/>
            <person name="Oakeley E.J."/>
            <person name="Faust A.M.E."/>
            <person name="Altorfer M."/>
            <person name="Dessus-Babus S."/>
            <person name="Burckhardt D."/>
            <person name="Oertli M."/>
            <person name="Naumann U."/>
            <person name="Petersen F."/>
            <person name="Wong J."/>
        </authorList>
    </citation>
    <scope>NUCLEOTIDE SEQUENCE</scope>
    <source>
        <strain evidence="3">GSM-AAB239-AS_SAM_17_03QT</strain>
    </source>
</reference>
<evidence type="ECO:0000256" key="2">
    <source>
        <dbReference type="SAM" id="MobiDB-lite"/>
    </source>
</evidence>
<dbReference type="GO" id="GO:0005730">
    <property type="term" value="C:nucleolus"/>
    <property type="evidence" value="ECO:0007669"/>
    <property type="project" value="InterPro"/>
</dbReference>
<dbReference type="PROSITE" id="PS50082">
    <property type="entry name" value="WD_REPEATS_2"/>
    <property type="match status" value="1"/>
</dbReference>
<dbReference type="InterPro" id="IPR036322">
    <property type="entry name" value="WD40_repeat_dom_sf"/>
</dbReference>
<dbReference type="PANTHER" id="PTHR16038:SF4">
    <property type="entry name" value="WD REPEAT-CONTAINING PROTEIN 74"/>
    <property type="match status" value="1"/>
</dbReference>
<feature type="region of interest" description="Disordered" evidence="2">
    <location>
        <begin position="389"/>
        <end position="474"/>
    </location>
</feature>
<evidence type="ECO:0000256" key="1">
    <source>
        <dbReference type="PROSITE-ProRule" id="PRU00221"/>
    </source>
</evidence>
<dbReference type="EMBL" id="JANAVB010021799">
    <property type="protein sequence ID" value="KAJ6824737.1"/>
    <property type="molecule type" value="Genomic_DNA"/>
</dbReference>
<dbReference type="InterPro" id="IPR001680">
    <property type="entry name" value="WD40_rpt"/>
</dbReference>
<gene>
    <name evidence="3" type="ORF">M6B38_380095</name>
</gene>
<sequence length="499" mass="54766">MPRTSALELPGCPPMRALTTDVLGLVKVVEARGKSGIPKVVDTWGAPDASRCVLAASFADDEARPLLAVARKNSLVEILNPLNGHSLATIKVGESSSSGVALEEDPVVGLHLLKTKGMELSTRLSVLLTCTTKGKASLRSIAIDDTSAESTLIDSPSTWDVCAAGKVICSAVDTDEKYALFGGKGIEINVWDIDKCSKTWTAKPPRSNSLGIFSPTWFTAATFLNKEDHRKIVAGTNNNQIRLYDISAQRKPVISVTFRESPIKAVAEGLDGYTVYAGTGSGDLASFDMRTGKLLGCFIGKCCGSIRSIVKHPELPVLASCGLDSYLRLWDTRTRQLLSAVFLKQHLNNVMIDSHFSAEDSTDKFASQANNLQVTQHAAVEDAVEDDVELLPERSKKPKKKELKKTKKKELKKIKKKSSRNEVEEDDQANENSHALGLSEDENTDELPGLKRRKSLSERKERDPSRKLEKKIKIRASNERIEVNLDPKFLRLKDIKVMI</sequence>
<dbReference type="InterPro" id="IPR015943">
    <property type="entry name" value="WD40/YVTN_repeat-like_dom_sf"/>
</dbReference>
<protein>
    <submittedName>
        <fullName evidence="3">WD repeat-containing protein 74</fullName>
    </submittedName>
</protein>
<dbReference type="GO" id="GO:0042273">
    <property type="term" value="P:ribosomal large subunit biogenesis"/>
    <property type="evidence" value="ECO:0007669"/>
    <property type="project" value="InterPro"/>
</dbReference>
<proteinExistence type="predicted"/>
<evidence type="ECO:0000313" key="3">
    <source>
        <dbReference type="EMBL" id="KAJ6824737.1"/>
    </source>
</evidence>